<evidence type="ECO:0000313" key="2">
    <source>
        <dbReference type="Proteomes" id="UP000225277"/>
    </source>
</evidence>
<dbReference type="EMBL" id="FJUY01000012">
    <property type="protein sequence ID" value="CZT21836.1"/>
    <property type="molecule type" value="Genomic_DNA"/>
</dbReference>
<dbReference type="AlphaFoldDB" id="A0A2D3VDG4"/>
<accession>A0A2D3VDG4</accession>
<dbReference type="Proteomes" id="UP000225277">
    <property type="component" value="Unassembled WGS sequence"/>
</dbReference>
<organism evidence="1 2">
    <name type="scientific">Ramularia collo-cygni</name>
    <dbReference type="NCBI Taxonomy" id="112498"/>
    <lineage>
        <taxon>Eukaryota</taxon>
        <taxon>Fungi</taxon>
        <taxon>Dikarya</taxon>
        <taxon>Ascomycota</taxon>
        <taxon>Pezizomycotina</taxon>
        <taxon>Dothideomycetes</taxon>
        <taxon>Dothideomycetidae</taxon>
        <taxon>Mycosphaerellales</taxon>
        <taxon>Mycosphaerellaceae</taxon>
        <taxon>Ramularia</taxon>
    </lineage>
</organism>
<reference evidence="1 2" key="1">
    <citation type="submission" date="2016-03" db="EMBL/GenBank/DDBJ databases">
        <authorList>
            <person name="Ploux O."/>
        </authorList>
    </citation>
    <scope>NUCLEOTIDE SEQUENCE [LARGE SCALE GENOMIC DNA]</scope>
    <source>
        <strain evidence="1 2">URUG2</strain>
    </source>
</reference>
<keyword evidence="2" id="KW-1185">Reference proteome</keyword>
<name>A0A2D3VDG4_9PEZI</name>
<sequence>MPSSSNHDTWKEEEILDNFKQGFVRFYYKGFRAEASEVCQIYSNLLELPQETLTDHFKNEDEAEWARLKKRIQSKKTSESVWTISRSFSDTAEVLIQCGRHEEGKQFYVYAKHVQKLAEALYAEEENRK</sequence>
<dbReference type="GeneID" id="35602815"/>
<protein>
    <submittedName>
        <fullName evidence="1">Uncharacterized protein</fullName>
    </submittedName>
</protein>
<gene>
    <name evidence="1" type="ORF">RCC_07703</name>
</gene>
<proteinExistence type="predicted"/>
<evidence type="ECO:0000313" key="1">
    <source>
        <dbReference type="EMBL" id="CZT21836.1"/>
    </source>
</evidence>
<dbReference type="RefSeq" id="XP_023628725.1">
    <property type="nucleotide sequence ID" value="XM_023772957.1"/>
</dbReference>